<dbReference type="STRING" id="105785.A0A2J7PXL8"/>
<accession>A0A2J7PXL8</accession>
<feature type="region of interest" description="Disordered" evidence="3">
    <location>
        <begin position="287"/>
        <end position="338"/>
    </location>
</feature>
<feature type="compositionally biased region" description="Polar residues" evidence="3">
    <location>
        <begin position="13"/>
        <end position="28"/>
    </location>
</feature>
<evidence type="ECO:0000313" key="6">
    <source>
        <dbReference type="Proteomes" id="UP000235965"/>
    </source>
</evidence>
<dbReference type="FunCoup" id="A0A2J7PXL8">
    <property type="interactions" value="12"/>
</dbReference>
<dbReference type="PRINTS" id="PR00452">
    <property type="entry name" value="SH3DOMAIN"/>
</dbReference>
<feature type="compositionally biased region" description="Polar residues" evidence="3">
    <location>
        <begin position="145"/>
        <end position="163"/>
    </location>
</feature>
<dbReference type="SUPFAM" id="SSF50044">
    <property type="entry name" value="SH3-domain"/>
    <property type="match status" value="2"/>
</dbReference>
<evidence type="ECO:0000256" key="1">
    <source>
        <dbReference type="ARBA" id="ARBA00022443"/>
    </source>
</evidence>
<keyword evidence="6" id="KW-1185">Reference proteome</keyword>
<dbReference type="PANTHER" id="PTHR14167">
    <property type="entry name" value="SH3 DOMAIN-CONTAINING"/>
    <property type="match status" value="1"/>
</dbReference>
<reference evidence="5 6" key="1">
    <citation type="submission" date="2017-12" db="EMBL/GenBank/DDBJ databases">
        <title>Hemimetabolous genomes reveal molecular basis of termite eusociality.</title>
        <authorList>
            <person name="Harrison M.C."/>
            <person name="Jongepier E."/>
            <person name="Robertson H.M."/>
            <person name="Arning N."/>
            <person name="Bitard-Feildel T."/>
            <person name="Chao H."/>
            <person name="Childers C.P."/>
            <person name="Dinh H."/>
            <person name="Doddapaneni H."/>
            <person name="Dugan S."/>
            <person name="Gowin J."/>
            <person name="Greiner C."/>
            <person name="Han Y."/>
            <person name="Hu H."/>
            <person name="Hughes D.S.T."/>
            <person name="Huylmans A.-K."/>
            <person name="Kemena C."/>
            <person name="Kremer L.P.M."/>
            <person name="Lee S.L."/>
            <person name="Lopez-Ezquerra A."/>
            <person name="Mallet L."/>
            <person name="Monroy-Kuhn J.M."/>
            <person name="Moser A."/>
            <person name="Murali S.C."/>
            <person name="Muzny D.M."/>
            <person name="Otani S."/>
            <person name="Piulachs M.-D."/>
            <person name="Poelchau M."/>
            <person name="Qu J."/>
            <person name="Schaub F."/>
            <person name="Wada-Katsumata A."/>
            <person name="Worley K.C."/>
            <person name="Xie Q."/>
            <person name="Ylla G."/>
            <person name="Poulsen M."/>
            <person name="Gibbs R.A."/>
            <person name="Schal C."/>
            <person name="Richards S."/>
            <person name="Belles X."/>
            <person name="Korb J."/>
            <person name="Bornberg-Bauer E."/>
        </authorList>
    </citation>
    <scope>NUCLEOTIDE SEQUENCE [LARGE SCALE GENOMIC DNA]</scope>
    <source>
        <tissue evidence="5">Whole body</tissue>
    </source>
</reference>
<dbReference type="PRINTS" id="PR00499">
    <property type="entry name" value="P67PHOX"/>
</dbReference>
<dbReference type="EMBL" id="NEVH01020855">
    <property type="protein sequence ID" value="PNF21070.1"/>
    <property type="molecule type" value="Genomic_DNA"/>
</dbReference>
<dbReference type="CDD" id="cd00174">
    <property type="entry name" value="SH3"/>
    <property type="match status" value="1"/>
</dbReference>
<evidence type="ECO:0000256" key="3">
    <source>
        <dbReference type="SAM" id="MobiDB-lite"/>
    </source>
</evidence>
<feature type="domain" description="SH3" evidence="4">
    <location>
        <begin position="420"/>
        <end position="479"/>
    </location>
</feature>
<dbReference type="InterPro" id="IPR001452">
    <property type="entry name" value="SH3_domain"/>
</dbReference>
<evidence type="ECO:0000259" key="4">
    <source>
        <dbReference type="PROSITE" id="PS50002"/>
    </source>
</evidence>
<feature type="compositionally biased region" description="Low complexity" evidence="3">
    <location>
        <begin position="131"/>
        <end position="144"/>
    </location>
</feature>
<dbReference type="AlphaFoldDB" id="A0A2J7PXL8"/>
<dbReference type="OrthoDB" id="27823at2759"/>
<dbReference type="InterPro" id="IPR036028">
    <property type="entry name" value="SH3-like_dom_sf"/>
</dbReference>
<dbReference type="Pfam" id="PF00018">
    <property type="entry name" value="SH3_1"/>
    <property type="match status" value="1"/>
</dbReference>
<protein>
    <recommendedName>
        <fullName evidence="4">SH3 domain-containing protein</fullName>
    </recommendedName>
</protein>
<feature type="domain" description="SH3" evidence="4">
    <location>
        <begin position="350"/>
        <end position="409"/>
    </location>
</feature>
<dbReference type="PANTHER" id="PTHR14167:SF48">
    <property type="entry name" value="SH3 DOMAIN-CONTAINING PROTEIN 19"/>
    <property type="match status" value="1"/>
</dbReference>
<dbReference type="Proteomes" id="UP000235965">
    <property type="component" value="Unassembled WGS sequence"/>
</dbReference>
<dbReference type="PROSITE" id="PS50002">
    <property type="entry name" value="SH3"/>
    <property type="match status" value="2"/>
</dbReference>
<name>A0A2J7PXL8_9NEOP</name>
<dbReference type="InterPro" id="IPR050384">
    <property type="entry name" value="Endophilin_SH3RF"/>
</dbReference>
<evidence type="ECO:0000313" key="5">
    <source>
        <dbReference type="EMBL" id="PNF21070.1"/>
    </source>
</evidence>
<sequence>MKIPVRPAPLPPNSNRNMSLNYSTSTLDSWDDGNDPFSNLTFSNRPSSLHLSRLPGAKKKPPPRPPPPKFAQNNQRKQVHTRPAPLLSGLFTRNASSRTTHSQCSILTQQKSLQKESQATVATAPLIDFHSPSCSPTPTTRSSSDGLSVNSFGSDGSVSNGGQTPYGGSSSQFESGFEDDFDFFGGLSSSSSFGTAVDEQKDPWSLVKPQDPFSPPRQQNVSVASASVQQVVGSSAFYRQSSDSLSGAVRPSTITSLPTIIRARPGRHPTLPKLSEASGDQSLIPFEARSKDPSNLVPNGDSDDDIGNWSPPMPSIPPPPPPPEALQELEFDGPSPELPPRPVQLQVERFQKPYGIALYDYPATHPDDLSFEANDTIFILRQINSDWLYGQVGQNQGMFPTSFIKVIVPLNDTRGSANQQSQQTVRALYSFAAETWEDLELQEGASVYVISRINDDWLYGESNGKYGQFPASFVDHIPSILPQHTN</sequence>
<dbReference type="SMART" id="SM00326">
    <property type="entry name" value="SH3"/>
    <property type="match status" value="2"/>
</dbReference>
<gene>
    <name evidence="5" type="ORF">B7P43_G07157</name>
</gene>
<dbReference type="Gene3D" id="2.30.30.40">
    <property type="entry name" value="SH3 Domains"/>
    <property type="match status" value="2"/>
</dbReference>
<proteinExistence type="predicted"/>
<keyword evidence="1 2" id="KW-0728">SH3 domain</keyword>
<feature type="compositionally biased region" description="Polar residues" evidence="3">
    <location>
        <begin position="36"/>
        <end position="50"/>
    </location>
</feature>
<feature type="region of interest" description="Disordered" evidence="3">
    <location>
        <begin position="1"/>
        <end position="87"/>
    </location>
</feature>
<organism evidence="5 6">
    <name type="scientific">Cryptotermes secundus</name>
    <dbReference type="NCBI Taxonomy" id="105785"/>
    <lineage>
        <taxon>Eukaryota</taxon>
        <taxon>Metazoa</taxon>
        <taxon>Ecdysozoa</taxon>
        <taxon>Arthropoda</taxon>
        <taxon>Hexapoda</taxon>
        <taxon>Insecta</taxon>
        <taxon>Pterygota</taxon>
        <taxon>Neoptera</taxon>
        <taxon>Polyneoptera</taxon>
        <taxon>Dictyoptera</taxon>
        <taxon>Blattodea</taxon>
        <taxon>Blattoidea</taxon>
        <taxon>Termitoidae</taxon>
        <taxon>Kalotermitidae</taxon>
        <taxon>Cryptotermitinae</taxon>
        <taxon>Cryptotermes</taxon>
    </lineage>
</organism>
<feature type="compositionally biased region" description="Pro residues" evidence="3">
    <location>
        <begin position="1"/>
        <end position="12"/>
    </location>
</feature>
<dbReference type="Pfam" id="PF14604">
    <property type="entry name" value="SH3_9"/>
    <property type="match status" value="1"/>
</dbReference>
<feature type="compositionally biased region" description="Pro residues" evidence="3">
    <location>
        <begin position="311"/>
        <end position="324"/>
    </location>
</feature>
<feature type="region of interest" description="Disordered" evidence="3">
    <location>
        <begin position="128"/>
        <end position="172"/>
    </location>
</feature>
<comment type="caution">
    <text evidence="5">The sequence shown here is derived from an EMBL/GenBank/DDBJ whole genome shotgun (WGS) entry which is preliminary data.</text>
</comment>
<dbReference type="InParanoid" id="A0A2J7PXL8"/>
<evidence type="ECO:0000256" key="2">
    <source>
        <dbReference type="PROSITE-ProRule" id="PRU00192"/>
    </source>
</evidence>